<dbReference type="PANTHER" id="PTHR30309:SF0">
    <property type="entry name" value="GLYCEROL-3-PHOSPHATE ACYLTRANSFERASE-RELATED"/>
    <property type="match status" value="1"/>
</dbReference>
<keyword evidence="11" id="KW-0012">Acyltransferase</keyword>
<dbReference type="GO" id="GO:0043772">
    <property type="term" value="F:acyl-phosphate glycerol-3-phosphate acyltransferase activity"/>
    <property type="evidence" value="ECO:0007669"/>
    <property type="project" value="UniProtKB-UniRule"/>
</dbReference>
<dbReference type="NCBIfam" id="TIGR00023">
    <property type="entry name" value="glycerol-3-phosphate 1-O-acyltransferase PlsY"/>
    <property type="match status" value="1"/>
</dbReference>
<evidence type="ECO:0000256" key="6">
    <source>
        <dbReference type="ARBA" id="ARBA00023098"/>
    </source>
</evidence>
<keyword evidence="2 10" id="KW-0444">Lipid biosynthesis</keyword>
<comment type="caution">
    <text evidence="10">Lacks conserved residue(s) required for the propagation of feature annotation.</text>
</comment>
<proteinExistence type="inferred from homology"/>
<dbReference type="Proteomes" id="UP000288012">
    <property type="component" value="Unassembled WGS sequence"/>
</dbReference>
<dbReference type="SMART" id="SM01207">
    <property type="entry name" value="G3P_acyltransf"/>
    <property type="match status" value="1"/>
</dbReference>
<keyword evidence="3 10" id="KW-0808">Transferase</keyword>
<keyword evidence="4 10" id="KW-0812">Transmembrane</keyword>
<comment type="catalytic activity">
    <reaction evidence="10">
        <text>an acyl phosphate + sn-glycerol 3-phosphate = a 1-acyl-sn-glycero-3-phosphate + phosphate</text>
        <dbReference type="Rhea" id="RHEA:34075"/>
        <dbReference type="ChEBI" id="CHEBI:43474"/>
        <dbReference type="ChEBI" id="CHEBI:57597"/>
        <dbReference type="ChEBI" id="CHEBI:57970"/>
        <dbReference type="ChEBI" id="CHEBI:59918"/>
        <dbReference type="EC" id="2.3.1.275"/>
    </reaction>
</comment>
<feature type="transmembrane region" description="Helical" evidence="10">
    <location>
        <begin position="74"/>
        <end position="95"/>
    </location>
</feature>
<comment type="caution">
    <text evidence="11">The sequence shown here is derived from an EMBL/GenBank/DDBJ whole genome shotgun (WGS) entry which is preliminary data.</text>
</comment>
<dbReference type="Pfam" id="PF02660">
    <property type="entry name" value="G3P_acyltransf"/>
    <property type="match status" value="1"/>
</dbReference>
<evidence type="ECO:0000256" key="8">
    <source>
        <dbReference type="ARBA" id="ARBA00023209"/>
    </source>
</evidence>
<evidence type="ECO:0000256" key="7">
    <source>
        <dbReference type="ARBA" id="ARBA00023136"/>
    </source>
</evidence>
<evidence type="ECO:0000256" key="10">
    <source>
        <dbReference type="HAMAP-Rule" id="MF_01043"/>
    </source>
</evidence>
<dbReference type="GO" id="GO:0008654">
    <property type="term" value="P:phospholipid biosynthetic process"/>
    <property type="evidence" value="ECO:0007669"/>
    <property type="project" value="UniProtKB-UniRule"/>
</dbReference>
<protein>
    <recommendedName>
        <fullName evidence="10">Glycerol-3-phosphate acyltransferase</fullName>
    </recommendedName>
    <alternativeName>
        <fullName evidence="10">Acyl-PO4 G3P acyltransferase</fullName>
    </alternativeName>
    <alternativeName>
        <fullName evidence="10">Acyl-phosphate--glycerol-3-phosphate acyltransferase</fullName>
    </alternativeName>
    <alternativeName>
        <fullName evidence="10">G3P acyltransferase</fullName>
        <shortName evidence="10">GPAT</shortName>
        <ecNumber evidence="10">2.3.1.275</ecNumber>
    </alternativeName>
    <alternativeName>
        <fullName evidence="10">Lysophosphatidic acid synthase</fullName>
        <shortName evidence="10">LPA synthase</shortName>
    </alternativeName>
</protein>
<evidence type="ECO:0000256" key="9">
    <source>
        <dbReference type="ARBA" id="ARBA00023264"/>
    </source>
</evidence>
<evidence type="ECO:0000256" key="4">
    <source>
        <dbReference type="ARBA" id="ARBA00022692"/>
    </source>
</evidence>
<dbReference type="AlphaFoldDB" id="A0A433JLW5"/>
<comment type="function">
    <text evidence="10">Catalyzes the transfer of an acyl group from acyl-phosphate (acyl-PO(4)) to glycerol-3-phosphate (G3P) to form lysophosphatidic acid (LPA). This enzyme utilizes acyl-phosphate as fatty acyl donor, but not acyl-CoA or acyl-ACP.</text>
</comment>
<keyword evidence="9 10" id="KW-1208">Phospholipid metabolism</keyword>
<sequence>MFLFVLMVSIGYLLGSVCSAVIVSKIFNLPDPRIQGSQNPGATNVLRLSGKKYALMVLLADILKGLLPVLLAKLLGAGIIVESFTGLAAVLGHMYPAFFHFKGGKGVATALGVLLALNLILGVLVIATWLLVANFARYSSLASIVSIVFAPFYSLFIFGNLNAFPPLLLIALFVLYKHRNNITRLTDGTEPKINFRKKMATDFTDTPLAEESIELLADEEVEDADAGINPTEIEKK</sequence>
<comment type="subunit">
    <text evidence="10">Probably interacts with PlsX.</text>
</comment>
<dbReference type="EMBL" id="RZGR01000003">
    <property type="protein sequence ID" value="RUQ90812.1"/>
    <property type="molecule type" value="Genomic_DNA"/>
</dbReference>
<dbReference type="OrthoDB" id="9777124at2"/>
<evidence type="ECO:0000256" key="5">
    <source>
        <dbReference type="ARBA" id="ARBA00022989"/>
    </source>
</evidence>
<evidence type="ECO:0000313" key="12">
    <source>
        <dbReference type="Proteomes" id="UP000288012"/>
    </source>
</evidence>
<keyword evidence="12" id="KW-1185">Reference proteome</keyword>
<keyword evidence="6 10" id="KW-0443">Lipid metabolism</keyword>
<evidence type="ECO:0000256" key="1">
    <source>
        <dbReference type="ARBA" id="ARBA00022475"/>
    </source>
</evidence>
<comment type="pathway">
    <text evidence="10">Lipid metabolism; phospholipid metabolism.</text>
</comment>
<dbReference type="PANTHER" id="PTHR30309">
    <property type="entry name" value="INNER MEMBRANE PROTEIN YGIH"/>
    <property type="match status" value="1"/>
</dbReference>
<feature type="transmembrane region" description="Helical" evidence="10">
    <location>
        <begin position="152"/>
        <end position="176"/>
    </location>
</feature>
<dbReference type="UniPathway" id="UPA00085"/>
<organism evidence="11 12">
    <name type="scientific">Legionella septentrionalis</name>
    <dbReference type="NCBI Taxonomy" id="2498109"/>
    <lineage>
        <taxon>Bacteria</taxon>
        <taxon>Pseudomonadati</taxon>
        <taxon>Pseudomonadota</taxon>
        <taxon>Gammaproteobacteria</taxon>
        <taxon>Legionellales</taxon>
        <taxon>Legionellaceae</taxon>
        <taxon>Legionella</taxon>
    </lineage>
</organism>
<keyword evidence="8 10" id="KW-0594">Phospholipid biosynthesis</keyword>
<evidence type="ECO:0000313" key="11">
    <source>
        <dbReference type="EMBL" id="RUQ90812.1"/>
    </source>
</evidence>
<evidence type="ECO:0000256" key="3">
    <source>
        <dbReference type="ARBA" id="ARBA00022679"/>
    </source>
</evidence>
<name>A0A433JLW5_9GAMM</name>
<keyword evidence="7 10" id="KW-0472">Membrane</keyword>
<dbReference type="GO" id="GO:0005886">
    <property type="term" value="C:plasma membrane"/>
    <property type="evidence" value="ECO:0007669"/>
    <property type="project" value="UniProtKB-SubCell"/>
</dbReference>
<accession>A0A433JLW5</accession>
<gene>
    <name evidence="10 11" type="primary">plsY</name>
    <name evidence="11" type="ORF">EKM59_01650</name>
</gene>
<comment type="similarity">
    <text evidence="10">Belongs to the PlsY family.</text>
</comment>
<dbReference type="EC" id="2.3.1.275" evidence="10"/>
<keyword evidence="5 10" id="KW-1133">Transmembrane helix</keyword>
<dbReference type="HAMAP" id="MF_01043">
    <property type="entry name" value="PlsY"/>
    <property type="match status" value="1"/>
</dbReference>
<keyword evidence="1 10" id="KW-1003">Cell membrane</keyword>
<dbReference type="InterPro" id="IPR003811">
    <property type="entry name" value="G3P_acylTferase_PlsY"/>
</dbReference>
<reference evidence="11 12" key="1">
    <citation type="submission" date="2018-12" db="EMBL/GenBank/DDBJ databases">
        <title>Legionella sp,whole genome shotgun sequence.</title>
        <authorList>
            <person name="Wu H."/>
        </authorList>
    </citation>
    <scope>NUCLEOTIDE SEQUENCE [LARGE SCALE GENOMIC DNA]</scope>
    <source>
        <strain evidence="12">km714</strain>
    </source>
</reference>
<comment type="subcellular location">
    <subcellularLocation>
        <location evidence="10">Cell membrane</location>
        <topology evidence="10">Multi-pass membrane protein</topology>
    </subcellularLocation>
</comment>
<evidence type="ECO:0000256" key="2">
    <source>
        <dbReference type="ARBA" id="ARBA00022516"/>
    </source>
</evidence>
<feature type="transmembrane region" description="Helical" evidence="10">
    <location>
        <begin position="107"/>
        <end position="132"/>
    </location>
</feature>